<evidence type="ECO:0000256" key="1">
    <source>
        <dbReference type="ARBA" id="ARBA00007521"/>
    </source>
</evidence>
<protein>
    <submittedName>
        <fullName evidence="3">Programmed cell death toxin MazF</fullName>
    </submittedName>
</protein>
<dbReference type="EMBL" id="FUKW01000059">
    <property type="protein sequence ID" value="SJN26403.1"/>
    <property type="molecule type" value="Genomic_DNA"/>
</dbReference>
<dbReference type="Gene3D" id="2.30.30.110">
    <property type="match status" value="1"/>
</dbReference>
<evidence type="ECO:0000256" key="2">
    <source>
        <dbReference type="ARBA" id="ARBA00022649"/>
    </source>
</evidence>
<dbReference type="GO" id="GO:0004521">
    <property type="term" value="F:RNA endonuclease activity"/>
    <property type="evidence" value="ECO:0007669"/>
    <property type="project" value="TreeGrafter"/>
</dbReference>
<dbReference type="Proteomes" id="UP000195611">
    <property type="component" value="Unassembled WGS sequence"/>
</dbReference>
<comment type="similarity">
    <text evidence="1">Belongs to the PemK/MazF family.</text>
</comment>
<dbReference type="PANTHER" id="PTHR33988">
    <property type="entry name" value="ENDORIBONUCLEASE MAZF-RELATED"/>
    <property type="match status" value="1"/>
</dbReference>
<dbReference type="RefSeq" id="WP_087057494.1">
    <property type="nucleotide sequence ID" value="NZ_FUKW01000059.1"/>
</dbReference>
<dbReference type="InterPro" id="IPR011067">
    <property type="entry name" value="Plasmid_toxin/cell-grow_inhib"/>
</dbReference>
<proteinExistence type="inferred from homology"/>
<dbReference type="InterPro" id="IPR003477">
    <property type="entry name" value="PemK-like"/>
</dbReference>
<organism evidence="3 4">
    <name type="scientific">Marinilactibacillus psychrotolerans 42ea</name>
    <dbReference type="NCBI Taxonomy" id="1255609"/>
    <lineage>
        <taxon>Bacteria</taxon>
        <taxon>Bacillati</taxon>
        <taxon>Bacillota</taxon>
        <taxon>Bacilli</taxon>
        <taxon>Lactobacillales</taxon>
        <taxon>Carnobacteriaceae</taxon>
        <taxon>Marinilactibacillus</taxon>
    </lineage>
</organism>
<name>A0A1R4J3X8_9LACT</name>
<evidence type="ECO:0000313" key="3">
    <source>
        <dbReference type="EMBL" id="SJN26403.1"/>
    </source>
</evidence>
<dbReference type="AlphaFoldDB" id="A0A1R4J3X8"/>
<dbReference type="GO" id="GO:0006402">
    <property type="term" value="P:mRNA catabolic process"/>
    <property type="evidence" value="ECO:0007669"/>
    <property type="project" value="TreeGrafter"/>
</dbReference>
<evidence type="ECO:0000313" key="4">
    <source>
        <dbReference type="Proteomes" id="UP000195611"/>
    </source>
</evidence>
<reference evidence="3 4" key="1">
    <citation type="submission" date="2017-02" db="EMBL/GenBank/DDBJ databases">
        <authorList>
            <person name="Peterson S.W."/>
        </authorList>
    </citation>
    <scope>NUCLEOTIDE SEQUENCE [LARGE SCALE GENOMIC DNA]</scope>
    <source>
        <strain evidence="3 4">42ea</strain>
    </source>
</reference>
<accession>A0A1R4J3X8</accession>
<dbReference type="SUPFAM" id="SSF50118">
    <property type="entry name" value="Cell growth inhibitor/plasmid maintenance toxic component"/>
    <property type="match status" value="1"/>
</dbReference>
<sequence>MKENKYSRDNTPKQGDIVWINFDPSKGKEIKKKRPALILSTDEYNKATGMIVVCPITSTERAEFIEIDEIQKVSGFINPLQIKTFDYKIEARKVEYIEYLNDRDMADVIQIVDQIFNFGRMINIFDDMK</sequence>
<dbReference type="PANTHER" id="PTHR33988:SF3">
    <property type="entry name" value="ENDORIBONUCLEASE TOXIN CHPB-RELATED"/>
    <property type="match status" value="1"/>
</dbReference>
<keyword evidence="2" id="KW-1277">Toxin-antitoxin system</keyword>
<dbReference type="Pfam" id="PF02452">
    <property type="entry name" value="PemK_toxin"/>
    <property type="match status" value="1"/>
</dbReference>
<dbReference type="GO" id="GO:0003677">
    <property type="term" value="F:DNA binding"/>
    <property type="evidence" value="ECO:0007669"/>
    <property type="project" value="InterPro"/>
</dbReference>
<dbReference type="GO" id="GO:0016075">
    <property type="term" value="P:rRNA catabolic process"/>
    <property type="evidence" value="ECO:0007669"/>
    <property type="project" value="TreeGrafter"/>
</dbReference>
<gene>
    <name evidence="3" type="ORF">FM115_03705</name>
</gene>